<protein>
    <submittedName>
        <fullName evidence="1">Aldose 1-epimerase</fullName>
    </submittedName>
</protein>
<dbReference type="InterPro" id="IPR008183">
    <property type="entry name" value="Aldose_1/G6P_1-epimerase"/>
</dbReference>
<dbReference type="EMBL" id="GDID01004504">
    <property type="protein sequence ID" value="JAP92102.1"/>
    <property type="molecule type" value="Transcribed_RNA"/>
</dbReference>
<reference evidence="1" key="1">
    <citation type="submission" date="2015-07" db="EMBL/GenBank/DDBJ databases">
        <title>Adaptation to a free-living lifestyle via gene acquisitions in the diplomonad Trepomonas sp. PC1.</title>
        <authorList>
            <person name="Xu F."/>
            <person name="Jerlstrom-Hultqvist J."/>
            <person name="Kolisko M."/>
            <person name="Simpson A.G.B."/>
            <person name="Roger A.J."/>
            <person name="Svard S.G."/>
            <person name="Andersson J.O."/>
        </authorList>
    </citation>
    <scope>NUCLEOTIDE SEQUENCE</scope>
    <source>
        <strain evidence="1">PC1</strain>
    </source>
</reference>
<dbReference type="PANTHER" id="PTHR11122">
    <property type="entry name" value="APOSPORY-ASSOCIATED PROTEIN C-RELATED"/>
    <property type="match status" value="1"/>
</dbReference>
<accession>A0A146K5E7</accession>
<dbReference type="Pfam" id="PF01263">
    <property type="entry name" value="Aldose_epim"/>
    <property type="match status" value="1"/>
</dbReference>
<feature type="non-terminal residue" evidence="1">
    <location>
        <position position="218"/>
    </location>
</feature>
<gene>
    <name evidence="1" type="ORF">TPC1_16065</name>
</gene>
<evidence type="ECO:0000313" key="1">
    <source>
        <dbReference type="EMBL" id="JAP92102.1"/>
    </source>
</evidence>
<dbReference type="InterPro" id="IPR014718">
    <property type="entry name" value="GH-type_carb-bd"/>
</dbReference>
<dbReference type="GO" id="GO:0030246">
    <property type="term" value="F:carbohydrate binding"/>
    <property type="evidence" value="ECO:0007669"/>
    <property type="project" value="InterPro"/>
</dbReference>
<dbReference type="Gene3D" id="2.70.98.10">
    <property type="match status" value="1"/>
</dbReference>
<organism evidence="1">
    <name type="scientific">Trepomonas sp. PC1</name>
    <dbReference type="NCBI Taxonomy" id="1076344"/>
    <lineage>
        <taxon>Eukaryota</taxon>
        <taxon>Metamonada</taxon>
        <taxon>Diplomonadida</taxon>
        <taxon>Hexamitidae</taxon>
        <taxon>Hexamitinae</taxon>
        <taxon>Trepomonas</taxon>
    </lineage>
</organism>
<name>A0A146K5E7_9EUKA</name>
<sequence length="218" mass="25139">MQFFDLKCENVTLSFTNFGGQILQYTKNGKKMLFMSKYAVMDGSKPIRGGIPICWPWFGSIRSPQHGTARTSLFTITQQSALNDLICVEMEFEDKLNELKLQEQITATPQKLQIRFKTTNLSDKFQIYSTAMHTYFAIEPQKFETRSFDGCNAFDKLQNRETIIDNLKIDCPTDLIINKTGEILFGQSNKIKLCHNGNKTVVWNPWQDASKIQDLKHY</sequence>
<proteinExistence type="predicted"/>
<dbReference type="PANTHER" id="PTHR11122:SF13">
    <property type="entry name" value="GLUCOSE-6-PHOSPHATE 1-EPIMERASE"/>
    <property type="match status" value="1"/>
</dbReference>
<dbReference type="AlphaFoldDB" id="A0A146K5E7"/>
<dbReference type="GO" id="GO:0016853">
    <property type="term" value="F:isomerase activity"/>
    <property type="evidence" value="ECO:0007669"/>
    <property type="project" value="InterPro"/>
</dbReference>
<dbReference type="SUPFAM" id="SSF74650">
    <property type="entry name" value="Galactose mutarotase-like"/>
    <property type="match status" value="1"/>
</dbReference>
<dbReference type="InterPro" id="IPR011013">
    <property type="entry name" value="Gal_mutarotase_sf_dom"/>
</dbReference>
<dbReference type="GO" id="GO:0005975">
    <property type="term" value="P:carbohydrate metabolic process"/>
    <property type="evidence" value="ECO:0007669"/>
    <property type="project" value="InterPro"/>
</dbReference>